<evidence type="ECO:0000256" key="5">
    <source>
        <dbReference type="SAM" id="Phobius"/>
    </source>
</evidence>
<name>A0A7Z1ADN0_9GAMM</name>
<dbReference type="CDD" id="cd01948">
    <property type="entry name" value="EAL"/>
    <property type="match status" value="1"/>
</dbReference>
<dbReference type="InterPro" id="IPR001633">
    <property type="entry name" value="EAL_dom"/>
</dbReference>
<proteinExistence type="predicted"/>
<evidence type="ECO:0000313" key="10">
    <source>
        <dbReference type="EMBL" id="ODJ86080.1"/>
    </source>
</evidence>
<dbReference type="InterPro" id="IPR035965">
    <property type="entry name" value="PAS-like_dom_sf"/>
</dbReference>
<evidence type="ECO:0000259" key="6">
    <source>
        <dbReference type="PROSITE" id="PS50112"/>
    </source>
</evidence>
<keyword evidence="11" id="KW-1185">Reference proteome</keyword>
<dbReference type="Pfam" id="PF08448">
    <property type="entry name" value="PAS_4"/>
    <property type="match status" value="2"/>
</dbReference>
<dbReference type="PROSITE" id="PS50887">
    <property type="entry name" value="GGDEF"/>
    <property type="match status" value="1"/>
</dbReference>
<dbReference type="AlphaFoldDB" id="A0A7Z1ADN0"/>
<dbReference type="EC" id="3.1.4.52" evidence="2"/>
<evidence type="ECO:0000256" key="4">
    <source>
        <dbReference type="ARBA" id="ARBA00051114"/>
    </source>
</evidence>
<dbReference type="InterPro" id="IPR043128">
    <property type="entry name" value="Rev_trsase/Diguanyl_cyclase"/>
</dbReference>
<dbReference type="InterPro" id="IPR000700">
    <property type="entry name" value="PAS-assoc_C"/>
</dbReference>
<dbReference type="EMBL" id="MARB01000028">
    <property type="protein sequence ID" value="ODJ86080.1"/>
    <property type="molecule type" value="Genomic_DNA"/>
</dbReference>
<comment type="cofactor">
    <cofactor evidence="1">
        <name>Mg(2+)</name>
        <dbReference type="ChEBI" id="CHEBI:18420"/>
    </cofactor>
</comment>
<dbReference type="InterPro" id="IPR015168">
    <property type="entry name" value="SsuA/THI5"/>
</dbReference>
<dbReference type="CDD" id="cd00130">
    <property type="entry name" value="PAS"/>
    <property type="match status" value="2"/>
</dbReference>
<gene>
    <name evidence="10" type="primary">gmr_24</name>
    <name evidence="10" type="ORF">CODIS_37150</name>
</gene>
<feature type="domain" description="PAC" evidence="7">
    <location>
        <begin position="711"/>
        <end position="767"/>
    </location>
</feature>
<keyword evidence="5" id="KW-0472">Membrane</keyword>
<dbReference type="SUPFAM" id="SSF141868">
    <property type="entry name" value="EAL domain-like"/>
    <property type="match status" value="1"/>
</dbReference>
<feature type="domain" description="EAL" evidence="8">
    <location>
        <begin position="948"/>
        <end position="1202"/>
    </location>
</feature>
<reference evidence="10 11" key="1">
    <citation type="submission" date="2016-06" db="EMBL/GenBank/DDBJ databases">
        <title>Genome sequence of endosymbiont of Candidatus Endolucinida thiodiazotropha.</title>
        <authorList>
            <person name="Poehlein A."/>
            <person name="Koenig S."/>
            <person name="Heiden S.E."/>
            <person name="Thuermer A."/>
            <person name="Voget S."/>
            <person name="Daniel R."/>
            <person name="Markert S."/>
            <person name="Gros O."/>
            <person name="Schweder T."/>
        </authorList>
    </citation>
    <scope>NUCLEOTIDE SEQUENCE [LARGE SCALE GENOMIC DNA]</scope>
    <source>
        <strain evidence="10 11">COS</strain>
    </source>
</reference>
<dbReference type="InterPro" id="IPR013656">
    <property type="entry name" value="PAS_4"/>
</dbReference>
<evidence type="ECO:0000256" key="2">
    <source>
        <dbReference type="ARBA" id="ARBA00012282"/>
    </source>
</evidence>
<dbReference type="GO" id="GO:0071111">
    <property type="term" value="F:cyclic-guanylate-specific phosphodiesterase activity"/>
    <property type="evidence" value="ECO:0007669"/>
    <property type="project" value="UniProtKB-EC"/>
</dbReference>
<feature type="domain" description="PAC" evidence="7">
    <location>
        <begin position="582"/>
        <end position="634"/>
    </location>
</feature>
<keyword evidence="10" id="KW-0378">Hydrolase</keyword>
<dbReference type="Gene3D" id="3.30.70.270">
    <property type="match status" value="1"/>
</dbReference>
<evidence type="ECO:0000259" key="8">
    <source>
        <dbReference type="PROSITE" id="PS50883"/>
    </source>
</evidence>
<dbReference type="InterPro" id="IPR001610">
    <property type="entry name" value="PAC"/>
</dbReference>
<comment type="caution">
    <text evidence="10">The sequence shown here is derived from an EMBL/GenBank/DDBJ whole genome shotgun (WGS) entry which is preliminary data.</text>
</comment>
<dbReference type="InterPro" id="IPR029787">
    <property type="entry name" value="Nucleotide_cyclase"/>
</dbReference>
<dbReference type="SUPFAM" id="SSF55785">
    <property type="entry name" value="PYP-like sensor domain (PAS domain)"/>
    <property type="match status" value="3"/>
</dbReference>
<accession>A0A7Z1ADN0</accession>
<dbReference type="SMART" id="SM00052">
    <property type="entry name" value="EAL"/>
    <property type="match status" value="1"/>
</dbReference>
<sequence>MCKSSVSVIEARLRICCWVLPLVLLLLNTGAGAEGIKVSEQLEPVVLQLKWKHQFQFAGYYAALEKGFYREAGLDVQIREHSGDRSPIDVMLEGDAQFVVSSANALIKRAQGYPIVALAAIYQHSPYALLVRADSGINSVSELEGKRIMLGEGVQDAALHAMLEQGGLEATEFYRLDTNFDAKSLIRGETDAFNAYVTDQGFLLRQAGVEPHYIMPKDYGIDFYGDVLVTTESELEAWPDHVEAFRLATLKGWSYALNHVEEMVDLILRKYNTQKMTREHLLFEATMSQELIQPLFVELGYMNPERWEHIKSIFVGLGFIGPNSQIDGMLYEDYRRLPGWLVWLNRHFMLLLFCVIGVMVLSLLAVIAHMRRLVRIRTGALIESSHHYRTVFDAAPEGMWLIDPSRKTVDVNKRLMALLGYSKNEMLGKTPLEFVDAMNREVFIEQTSKIGTTERRSYDIELRHKDGHNIPTHFSAVTLRGKDGTVKAAIAFVEDITERKRMEAELRSSEQNLRRLIDAEPACVSTLDKRAELLSINPAGLEMLEAEGLSQLSEATLNEVVDAPYREAFKRLNSQVFSGQRGVLTFSITGLKGRKAWLETHAVPITDADGKVVEHLGLTHDVTDRLQMEQQIMEEREFLQRVIDNIGDSVMVIDRELRIQLMNQSVKSHLKEFQADPGKMTHYFDLPFVSAPSEGNLIQDCPVHQVLQTGKQATAILTRPQSMDPASVSKVEVVASPLLNPDGSLRAVIEVARDITEHLDLLEEVKQQKDDLQHIAHHDSLTNLPNRSLFLLRLKQAISKAKRTGLQMAVLFVDLDRFKEINDSLGHAFGDRVLKLVSERFKQSVREDDTIARLGGDEFTFILEGLNRPQHAAKMAQQIIHSLELPIEVDHHQLYLTTSIGISVYPQDGKSAETMLRNADAAMYKAKDEGKNTFQYYTEDMTEQAFERIFLEASLRRALGQNELAVCYQPQVDTRSGNIIGVEVLVRWLHPEMGTVLPSRFISLAEDTGLIIPLGEQVMRIACKQMAEWDRQGIRPGRIAINLSGKQVSSRELLTSLQSILAETGCRPEWLEFEVTEGFLMKDPEKAVSILQQVRDLGIELAIDDFGTGYSSLTYLKRFPLTRLKIDQSFIRDVPHDQEDVAITRAIIALGNSLNLQVLAEGVESEEQKRFLIGEGCSEAQGYYFCHPLTVDKMTYLLMTSRQLPVEQVG</sequence>
<dbReference type="OrthoDB" id="9176779at2"/>
<dbReference type="Proteomes" id="UP000094769">
    <property type="component" value="Unassembled WGS sequence"/>
</dbReference>
<dbReference type="InterPro" id="IPR000160">
    <property type="entry name" value="GGDEF_dom"/>
</dbReference>
<evidence type="ECO:0000256" key="1">
    <source>
        <dbReference type="ARBA" id="ARBA00001946"/>
    </source>
</evidence>
<feature type="domain" description="PAS" evidence="6">
    <location>
        <begin position="384"/>
        <end position="454"/>
    </location>
</feature>
<feature type="domain" description="GGDEF" evidence="9">
    <location>
        <begin position="806"/>
        <end position="939"/>
    </location>
</feature>
<dbReference type="Pfam" id="PF13426">
    <property type="entry name" value="PAS_9"/>
    <property type="match status" value="1"/>
</dbReference>
<evidence type="ECO:0000259" key="9">
    <source>
        <dbReference type="PROSITE" id="PS50887"/>
    </source>
</evidence>
<comment type="catalytic activity">
    <reaction evidence="4">
        <text>3',3'-c-di-GMP + H2O = 5'-phosphoguanylyl(3'-&gt;5')guanosine + H(+)</text>
        <dbReference type="Rhea" id="RHEA:24902"/>
        <dbReference type="ChEBI" id="CHEBI:15377"/>
        <dbReference type="ChEBI" id="CHEBI:15378"/>
        <dbReference type="ChEBI" id="CHEBI:58754"/>
        <dbReference type="ChEBI" id="CHEBI:58805"/>
        <dbReference type="EC" id="3.1.4.52"/>
    </reaction>
    <physiologicalReaction direction="left-to-right" evidence="4">
        <dbReference type="Rhea" id="RHEA:24903"/>
    </physiologicalReaction>
</comment>
<dbReference type="SMART" id="SM00091">
    <property type="entry name" value="PAS"/>
    <property type="match status" value="3"/>
</dbReference>
<dbReference type="NCBIfam" id="TIGR00229">
    <property type="entry name" value="sensory_box"/>
    <property type="match status" value="2"/>
</dbReference>
<dbReference type="SUPFAM" id="SSF55073">
    <property type="entry name" value="Nucleotide cyclase"/>
    <property type="match status" value="1"/>
</dbReference>
<dbReference type="Gene3D" id="3.20.20.450">
    <property type="entry name" value="EAL domain"/>
    <property type="match status" value="1"/>
</dbReference>
<dbReference type="FunFam" id="3.30.70.270:FF:000001">
    <property type="entry name" value="Diguanylate cyclase domain protein"/>
    <property type="match status" value="1"/>
</dbReference>
<dbReference type="PROSITE" id="PS50112">
    <property type="entry name" value="PAS"/>
    <property type="match status" value="1"/>
</dbReference>
<evidence type="ECO:0000256" key="3">
    <source>
        <dbReference type="ARBA" id="ARBA00022636"/>
    </source>
</evidence>
<protein>
    <recommendedName>
        <fullName evidence="2">cyclic-guanylate-specific phosphodiesterase</fullName>
        <ecNumber evidence="2">3.1.4.52</ecNumber>
    </recommendedName>
</protein>
<dbReference type="InterPro" id="IPR052155">
    <property type="entry name" value="Biofilm_reg_signaling"/>
</dbReference>
<keyword evidence="3" id="KW-0973">c-di-GMP</keyword>
<dbReference type="PROSITE" id="PS50113">
    <property type="entry name" value="PAC"/>
    <property type="match status" value="3"/>
</dbReference>
<dbReference type="PROSITE" id="PS50883">
    <property type="entry name" value="EAL"/>
    <property type="match status" value="1"/>
</dbReference>
<dbReference type="SMART" id="SM00267">
    <property type="entry name" value="GGDEF"/>
    <property type="match status" value="1"/>
</dbReference>
<dbReference type="NCBIfam" id="TIGR00254">
    <property type="entry name" value="GGDEF"/>
    <property type="match status" value="1"/>
</dbReference>
<feature type="domain" description="PAC" evidence="7">
    <location>
        <begin position="456"/>
        <end position="508"/>
    </location>
</feature>
<evidence type="ECO:0000259" key="7">
    <source>
        <dbReference type="PROSITE" id="PS50113"/>
    </source>
</evidence>
<evidence type="ECO:0000313" key="11">
    <source>
        <dbReference type="Proteomes" id="UP000094769"/>
    </source>
</evidence>
<dbReference type="InterPro" id="IPR035919">
    <property type="entry name" value="EAL_sf"/>
</dbReference>
<dbReference type="PANTHER" id="PTHR44757:SF2">
    <property type="entry name" value="BIOFILM ARCHITECTURE MAINTENANCE PROTEIN MBAA"/>
    <property type="match status" value="1"/>
</dbReference>
<dbReference type="Gene3D" id="3.40.190.10">
    <property type="entry name" value="Periplasmic binding protein-like II"/>
    <property type="match status" value="2"/>
</dbReference>
<keyword evidence="5" id="KW-1133">Transmembrane helix</keyword>
<feature type="transmembrane region" description="Helical" evidence="5">
    <location>
        <begin position="348"/>
        <end position="368"/>
    </location>
</feature>
<dbReference type="SUPFAM" id="SSF53850">
    <property type="entry name" value="Periplasmic binding protein-like II"/>
    <property type="match status" value="1"/>
</dbReference>
<dbReference type="Pfam" id="PF00990">
    <property type="entry name" value="GGDEF"/>
    <property type="match status" value="1"/>
</dbReference>
<dbReference type="GO" id="GO:0071732">
    <property type="term" value="P:cellular response to nitric oxide"/>
    <property type="evidence" value="ECO:0007669"/>
    <property type="project" value="UniProtKB-ARBA"/>
</dbReference>
<dbReference type="CDD" id="cd01949">
    <property type="entry name" value="GGDEF"/>
    <property type="match status" value="1"/>
</dbReference>
<dbReference type="Gene3D" id="3.30.450.20">
    <property type="entry name" value="PAS domain"/>
    <property type="match status" value="3"/>
</dbReference>
<dbReference type="InterPro" id="IPR000014">
    <property type="entry name" value="PAS"/>
</dbReference>
<dbReference type="PANTHER" id="PTHR44757">
    <property type="entry name" value="DIGUANYLATE CYCLASE DGCP"/>
    <property type="match status" value="1"/>
</dbReference>
<dbReference type="SMART" id="SM00086">
    <property type="entry name" value="PAC"/>
    <property type="match status" value="2"/>
</dbReference>
<dbReference type="Pfam" id="PF00563">
    <property type="entry name" value="EAL"/>
    <property type="match status" value="1"/>
</dbReference>
<organism evidence="10 11">
    <name type="scientific">Candidatus Thiodiazotropha endolucinida</name>
    <dbReference type="NCBI Taxonomy" id="1655433"/>
    <lineage>
        <taxon>Bacteria</taxon>
        <taxon>Pseudomonadati</taxon>
        <taxon>Pseudomonadota</taxon>
        <taxon>Gammaproteobacteria</taxon>
        <taxon>Chromatiales</taxon>
        <taxon>Sedimenticolaceae</taxon>
        <taxon>Candidatus Thiodiazotropha</taxon>
    </lineage>
</organism>
<dbReference type="Pfam" id="PF09084">
    <property type="entry name" value="NMT1"/>
    <property type="match status" value="1"/>
</dbReference>
<dbReference type="FunFam" id="3.20.20.450:FF:000001">
    <property type="entry name" value="Cyclic di-GMP phosphodiesterase yahA"/>
    <property type="match status" value="1"/>
</dbReference>
<keyword evidence="5" id="KW-0812">Transmembrane</keyword>